<evidence type="ECO:0000313" key="1">
    <source>
        <dbReference type="EMBL" id="CAG8785620.1"/>
    </source>
</evidence>
<keyword evidence="2" id="KW-1185">Reference proteome</keyword>
<gene>
    <name evidence="1" type="ORF">DERYTH_LOCUS20337</name>
</gene>
<feature type="non-terminal residue" evidence="1">
    <location>
        <position position="57"/>
    </location>
</feature>
<reference evidence="1" key="1">
    <citation type="submission" date="2021-06" db="EMBL/GenBank/DDBJ databases">
        <authorList>
            <person name="Kallberg Y."/>
            <person name="Tangrot J."/>
            <person name="Rosling A."/>
        </authorList>
    </citation>
    <scope>NUCLEOTIDE SEQUENCE</scope>
    <source>
        <strain evidence="1">MA453B</strain>
    </source>
</reference>
<accession>A0A9N9JJV0</accession>
<dbReference type="EMBL" id="CAJVPY010023784">
    <property type="protein sequence ID" value="CAG8785620.1"/>
    <property type="molecule type" value="Genomic_DNA"/>
</dbReference>
<evidence type="ECO:0000313" key="2">
    <source>
        <dbReference type="Proteomes" id="UP000789405"/>
    </source>
</evidence>
<name>A0A9N9JJV0_9GLOM</name>
<dbReference type="Proteomes" id="UP000789405">
    <property type="component" value="Unassembled WGS sequence"/>
</dbReference>
<proteinExistence type="predicted"/>
<dbReference type="AlphaFoldDB" id="A0A9N9JJV0"/>
<organism evidence="1 2">
    <name type="scientific">Dentiscutata erythropus</name>
    <dbReference type="NCBI Taxonomy" id="1348616"/>
    <lineage>
        <taxon>Eukaryota</taxon>
        <taxon>Fungi</taxon>
        <taxon>Fungi incertae sedis</taxon>
        <taxon>Mucoromycota</taxon>
        <taxon>Glomeromycotina</taxon>
        <taxon>Glomeromycetes</taxon>
        <taxon>Diversisporales</taxon>
        <taxon>Gigasporaceae</taxon>
        <taxon>Dentiscutata</taxon>
    </lineage>
</organism>
<sequence>MAHTLEISFNCIDNFNESFTKLNKDYFIHKNFIAALEGNNLHNIEDTQKCSDTFIID</sequence>
<protein>
    <submittedName>
        <fullName evidence="1">2115_t:CDS:1</fullName>
    </submittedName>
</protein>
<comment type="caution">
    <text evidence="1">The sequence shown here is derived from an EMBL/GenBank/DDBJ whole genome shotgun (WGS) entry which is preliminary data.</text>
</comment>
<dbReference type="OrthoDB" id="10472790at2759"/>